<keyword evidence="4" id="KW-1185">Reference proteome</keyword>
<organism evidence="3 4">
    <name type="scientific">Nostocoides jenkinsii Ben 74</name>
    <dbReference type="NCBI Taxonomy" id="1193518"/>
    <lineage>
        <taxon>Bacteria</taxon>
        <taxon>Bacillati</taxon>
        <taxon>Actinomycetota</taxon>
        <taxon>Actinomycetes</taxon>
        <taxon>Micrococcales</taxon>
        <taxon>Intrasporangiaceae</taxon>
        <taxon>Nostocoides</taxon>
    </lineage>
</organism>
<dbReference type="RefSeq" id="WP_048545805.1">
    <property type="nucleotide sequence ID" value="NZ_HF571038.1"/>
</dbReference>
<feature type="region of interest" description="Disordered" evidence="1">
    <location>
        <begin position="56"/>
        <end position="76"/>
    </location>
</feature>
<evidence type="ECO:0000256" key="1">
    <source>
        <dbReference type="SAM" id="MobiDB-lite"/>
    </source>
</evidence>
<dbReference type="Pfam" id="PF19575">
    <property type="entry name" value="HTH_58"/>
    <property type="match status" value="1"/>
</dbReference>
<comment type="caution">
    <text evidence="3">The sequence shown here is derived from an EMBL/GenBank/DDBJ whole genome shotgun (WGS) entry which is preliminary data.</text>
</comment>
<proteinExistence type="predicted"/>
<sequence length="76" mass="8553">MVYPGRPVRDPLPQFIGTAITRQTPEQRQALIAFAKEQYENGASLREIAEQTARTQSAIRRALSSPRPARGWTTRS</sequence>
<dbReference type="EMBL" id="CAJC01000152">
    <property type="protein sequence ID" value="CCI53541.1"/>
    <property type="molecule type" value="Genomic_DNA"/>
</dbReference>
<dbReference type="Gene3D" id="1.10.10.60">
    <property type="entry name" value="Homeodomain-like"/>
    <property type="match status" value="1"/>
</dbReference>
<dbReference type="Proteomes" id="UP000035720">
    <property type="component" value="Unassembled WGS sequence"/>
</dbReference>
<dbReference type="AlphaFoldDB" id="A0A077M8B8"/>
<evidence type="ECO:0000259" key="2">
    <source>
        <dbReference type="Pfam" id="PF19575"/>
    </source>
</evidence>
<evidence type="ECO:0000313" key="3">
    <source>
        <dbReference type="EMBL" id="CCI53541.1"/>
    </source>
</evidence>
<dbReference type="STRING" id="1193518.BN13_410017"/>
<dbReference type="InterPro" id="IPR045745">
    <property type="entry name" value="HTH_58_Actinobacteria-type"/>
</dbReference>
<gene>
    <name evidence="3" type="ORF">BN13_410017</name>
</gene>
<reference evidence="3 4" key="1">
    <citation type="journal article" date="2013" name="ISME J.">
        <title>A metabolic model for members of the genus Tetrasphaera involved in enhanced biological phosphorus removal.</title>
        <authorList>
            <person name="Kristiansen R."/>
            <person name="Nguyen H.T.T."/>
            <person name="Saunders A.M."/>
            <person name="Nielsen J.L."/>
            <person name="Wimmer R."/>
            <person name="Le V.Q."/>
            <person name="McIlroy S.J."/>
            <person name="Petrovski S."/>
            <person name="Seviour R.J."/>
            <person name="Calteau A."/>
            <person name="Nielsen K.L."/>
            <person name="Nielsen P.H."/>
        </authorList>
    </citation>
    <scope>NUCLEOTIDE SEQUENCE [LARGE SCALE GENOMIC DNA]</scope>
    <source>
        <strain evidence="3 4">Ben 74</strain>
    </source>
</reference>
<accession>A0A077M8B8</accession>
<protein>
    <recommendedName>
        <fullName evidence="2">Helix-turn-helix domain-containing protein</fullName>
    </recommendedName>
</protein>
<feature type="domain" description="Helix-turn-helix" evidence="2">
    <location>
        <begin position="22"/>
        <end position="64"/>
    </location>
</feature>
<name>A0A077M8B8_9MICO</name>
<evidence type="ECO:0000313" key="4">
    <source>
        <dbReference type="Proteomes" id="UP000035720"/>
    </source>
</evidence>